<feature type="compositionally biased region" description="Basic and acidic residues" evidence="1">
    <location>
        <begin position="187"/>
        <end position="200"/>
    </location>
</feature>
<evidence type="ECO:0000256" key="1">
    <source>
        <dbReference type="SAM" id="MobiDB-lite"/>
    </source>
</evidence>
<proteinExistence type="predicted"/>
<name>A0AAP5QKH4_9BURK</name>
<evidence type="ECO:0000313" key="4">
    <source>
        <dbReference type="Proteomes" id="UP001246473"/>
    </source>
</evidence>
<dbReference type="AlphaFoldDB" id="A0AAP5QKH4"/>
<dbReference type="RefSeq" id="WP_106353090.1">
    <property type="nucleotide sequence ID" value="NZ_CP028829.1"/>
</dbReference>
<keyword evidence="2" id="KW-0472">Membrane</keyword>
<feature type="transmembrane region" description="Helical" evidence="2">
    <location>
        <begin position="145"/>
        <end position="167"/>
    </location>
</feature>
<evidence type="ECO:0000313" key="3">
    <source>
        <dbReference type="EMBL" id="MDT8843947.1"/>
    </source>
</evidence>
<gene>
    <name evidence="3" type="ORF">ParKJ_41925</name>
</gene>
<dbReference type="Proteomes" id="UP001246473">
    <property type="component" value="Unassembled WGS sequence"/>
</dbReference>
<dbReference type="EMBL" id="JANSLM010000035">
    <property type="protein sequence ID" value="MDT8843947.1"/>
    <property type="molecule type" value="Genomic_DNA"/>
</dbReference>
<accession>A0AAP5QKH4</accession>
<keyword evidence="2" id="KW-1133">Transmembrane helix</keyword>
<organism evidence="3 4">
    <name type="scientific">Paraburkholderia fungorum</name>
    <dbReference type="NCBI Taxonomy" id="134537"/>
    <lineage>
        <taxon>Bacteria</taxon>
        <taxon>Pseudomonadati</taxon>
        <taxon>Pseudomonadota</taxon>
        <taxon>Betaproteobacteria</taxon>
        <taxon>Burkholderiales</taxon>
        <taxon>Burkholderiaceae</taxon>
        <taxon>Paraburkholderia</taxon>
    </lineage>
</organism>
<feature type="region of interest" description="Disordered" evidence="1">
    <location>
        <begin position="180"/>
        <end position="200"/>
    </location>
</feature>
<protein>
    <submittedName>
        <fullName evidence="3">DUF3592 domain-containing protein</fullName>
    </submittedName>
</protein>
<reference evidence="3" key="1">
    <citation type="submission" date="2022-08" db="EMBL/GenBank/DDBJ databases">
        <authorList>
            <person name="Kim S.-J."/>
        </authorList>
    </citation>
    <scope>NUCLEOTIDE SEQUENCE</scope>
    <source>
        <strain evidence="3">KJ</strain>
    </source>
</reference>
<sequence length="200" mass="21838">MKIFFSTIRSILLILVGLVVLIAAIKGLCDAATLWQARNWPAVAARVDQCSLARRYGKRDSWWEVTAAFSYGSGFEQHYQETWTPPDSPRYNRGPDPVVNPAEEEALARKFCARAAAGGLRVSADHPSLAWRSEAVETGEWKMDLGMGLGFSLAGLLLIAVGVALWPGREAAVKSARARKLRQAARAGREKAGKGRRADS</sequence>
<comment type="caution">
    <text evidence="3">The sequence shown here is derived from an EMBL/GenBank/DDBJ whole genome shotgun (WGS) entry which is preliminary data.</text>
</comment>
<evidence type="ECO:0000256" key="2">
    <source>
        <dbReference type="SAM" id="Phobius"/>
    </source>
</evidence>
<keyword evidence="2" id="KW-0812">Transmembrane</keyword>